<gene>
    <name evidence="1" type="ORF">LXT12_00840</name>
</gene>
<organism evidence="1 2">
    <name type="scientific">Pelomonas caseinilytica</name>
    <dbReference type="NCBI Taxonomy" id="2906763"/>
    <lineage>
        <taxon>Bacteria</taxon>
        <taxon>Pseudomonadati</taxon>
        <taxon>Pseudomonadota</taxon>
        <taxon>Betaproteobacteria</taxon>
        <taxon>Burkholderiales</taxon>
        <taxon>Sphaerotilaceae</taxon>
        <taxon>Roseateles</taxon>
    </lineage>
</organism>
<name>A0ABS8X8N3_9BURK</name>
<reference evidence="1 2" key="1">
    <citation type="submission" date="2021-12" db="EMBL/GenBank/DDBJ databases">
        <title>Genome seq of p7.</title>
        <authorList>
            <person name="Seo T."/>
        </authorList>
    </citation>
    <scope>NUCLEOTIDE SEQUENCE [LARGE SCALE GENOMIC DNA]</scope>
    <source>
        <strain evidence="1 2">P7</strain>
    </source>
</reference>
<comment type="caution">
    <text evidence="1">The sequence shown here is derived from an EMBL/GenBank/DDBJ whole genome shotgun (WGS) entry which is preliminary data.</text>
</comment>
<evidence type="ECO:0000313" key="2">
    <source>
        <dbReference type="Proteomes" id="UP001201463"/>
    </source>
</evidence>
<dbReference type="Proteomes" id="UP001201463">
    <property type="component" value="Unassembled WGS sequence"/>
</dbReference>
<dbReference type="RefSeq" id="WP_233388520.1">
    <property type="nucleotide sequence ID" value="NZ_JAJTWT010000001.1"/>
</dbReference>
<proteinExistence type="predicted"/>
<accession>A0ABS8X8N3</accession>
<dbReference type="EMBL" id="JAJTWT010000001">
    <property type="protein sequence ID" value="MCE4535805.1"/>
    <property type="molecule type" value="Genomic_DNA"/>
</dbReference>
<evidence type="ECO:0000313" key="1">
    <source>
        <dbReference type="EMBL" id="MCE4535805.1"/>
    </source>
</evidence>
<keyword evidence="2" id="KW-1185">Reference proteome</keyword>
<protein>
    <recommendedName>
        <fullName evidence="3">HEPN domain-containing protein</fullName>
    </recommendedName>
</protein>
<sequence>MERVGSYLRQEAVRLLPQAEADLFGRTAFNRFYYATYLEVRSGLSKMKAEWTGEMPHAMIPEILRGTVKKELTKGRAKALKADDHQLAAQCASAASAAMDLAKLLDEGRQVRVTADYYPEVLVNFARAPDFELNSVAVLSASSWPYRARVFMQVISGVWRQVYVW</sequence>
<evidence type="ECO:0008006" key="3">
    <source>
        <dbReference type="Google" id="ProtNLM"/>
    </source>
</evidence>